<gene>
    <name evidence="3" type="ORF">SOCE836_027350</name>
</gene>
<protein>
    <recommendedName>
        <fullName evidence="2">Activator of Hsp90 ATPase homologue 1/2-like C-terminal domain-containing protein</fullName>
    </recommendedName>
</protein>
<organism evidence="3 4">
    <name type="scientific">Sorangium cellulosum</name>
    <name type="common">Polyangium cellulosum</name>
    <dbReference type="NCBI Taxonomy" id="56"/>
    <lineage>
        <taxon>Bacteria</taxon>
        <taxon>Pseudomonadati</taxon>
        <taxon>Myxococcota</taxon>
        <taxon>Polyangia</taxon>
        <taxon>Polyangiales</taxon>
        <taxon>Polyangiaceae</taxon>
        <taxon>Sorangium</taxon>
    </lineage>
</organism>
<dbReference type="AlphaFoldDB" id="A0A4P2QLD7"/>
<name>A0A4P2QLD7_SORCE</name>
<feature type="domain" description="Activator of Hsp90 ATPase homologue 1/2-like C-terminal" evidence="2">
    <location>
        <begin position="15"/>
        <end position="141"/>
    </location>
</feature>
<evidence type="ECO:0000313" key="4">
    <source>
        <dbReference type="Proteomes" id="UP000295497"/>
    </source>
</evidence>
<evidence type="ECO:0000259" key="2">
    <source>
        <dbReference type="Pfam" id="PF08327"/>
    </source>
</evidence>
<proteinExistence type="inferred from homology"/>
<dbReference type="Pfam" id="PF08327">
    <property type="entry name" value="AHSA1"/>
    <property type="match status" value="1"/>
</dbReference>
<dbReference type="InterPro" id="IPR013538">
    <property type="entry name" value="ASHA1/2-like_C"/>
</dbReference>
<sequence>MEREHVSSASVAIKASSTAVWGALVSAAAAKRYFFGAKVDSDWAEGSPITFTGEFRGNAYREKGTILRCSPEKMLQYSHWSDLEGLPDLPENYRNWTFRIAPEGTGVLLSVTEDNIPTEAKRARSDEFWPGVLSTIKEIVESESKA</sequence>
<accession>A0A4P2QLD7</accession>
<dbReference type="RefSeq" id="WP_129574578.1">
    <property type="nucleotide sequence ID" value="NZ_CP012672.1"/>
</dbReference>
<reference evidence="3 4" key="1">
    <citation type="submission" date="2015-09" db="EMBL/GenBank/DDBJ databases">
        <title>Sorangium comparison.</title>
        <authorList>
            <person name="Zaburannyi N."/>
            <person name="Bunk B."/>
            <person name="Overmann J."/>
            <person name="Mueller R."/>
        </authorList>
    </citation>
    <scope>NUCLEOTIDE SEQUENCE [LARGE SCALE GENOMIC DNA]</scope>
    <source>
        <strain evidence="3 4">So ce836</strain>
    </source>
</reference>
<evidence type="ECO:0000256" key="1">
    <source>
        <dbReference type="ARBA" id="ARBA00006817"/>
    </source>
</evidence>
<dbReference type="InterPro" id="IPR023393">
    <property type="entry name" value="START-like_dom_sf"/>
</dbReference>
<dbReference type="Gene3D" id="3.30.530.20">
    <property type="match status" value="1"/>
</dbReference>
<dbReference type="Proteomes" id="UP000295497">
    <property type="component" value="Chromosome"/>
</dbReference>
<dbReference type="EMBL" id="CP012672">
    <property type="protein sequence ID" value="AUX30626.1"/>
    <property type="molecule type" value="Genomic_DNA"/>
</dbReference>
<evidence type="ECO:0000313" key="3">
    <source>
        <dbReference type="EMBL" id="AUX30626.1"/>
    </source>
</evidence>
<comment type="similarity">
    <text evidence="1">Belongs to the AHA1 family.</text>
</comment>
<dbReference type="SUPFAM" id="SSF55961">
    <property type="entry name" value="Bet v1-like"/>
    <property type="match status" value="1"/>
</dbReference>